<keyword evidence="6" id="KW-0498">Mitosis</keyword>
<feature type="compositionally biased region" description="Polar residues" evidence="17">
    <location>
        <begin position="185"/>
        <end position="198"/>
    </location>
</feature>
<feature type="compositionally biased region" description="Basic and acidic residues" evidence="17">
    <location>
        <begin position="37"/>
        <end position="55"/>
    </location>
</feature>
<evidence type="ECO:0000256" key="9">
    <source>
        <dbReference type="ARBA" id="ARBA00023054"/>
    </source>
</evidence>
<keyword evidence="12" id="KW-0131">Cell cycle</keyword>
<dbReference type="AlphaFoldDB" id="A0AA88HWF0"/>
<keyword evidence="4" id="KW-0963">Cytoplasm</keyword>
<dbReference type="InterPro" id="IPR019355">
    <property type="entry name" value="Cell_cycle_regulator_Mat89Bb"/>
</dbReference>
<name>A0AA88HWF0_ARTSF</name>
<feature type="compositionally biased region" description="Basic and acidic residues" evidence="17">
    <location>
        <begin position="174"/>
        <end position="184"/>
    </location>
</feature>
<proteinExistence type="inferred from homology"/>
<evidence type="ECO:0000256" key="13">
    <source>
        <dbReference type="ARBA" id="ARBA00030658"/>
    </source>
</evidence>
<evidence type="ECO:0000256" key="16">
    <source>
        <dbReference type="ARBA" id="ARBA00065185"/>
    </source>
</evidence>
<protein>
    <recommendedName>
        <fullName evidence="3">Protein asunder</fullName>
    </recommendedName>
    <alternativeName>
        <fullName evidence="14">Cell cycle regulator Mat89Bb</fullName>
    </alternativeName>
    <alternativeName>
        <fullName evidence="13">Set apart in position or space protein</fullName>
    </alternativeName>
</protein>
<evidence type="ECO:0000256" key="15">
    <source>
        <dbReference type="ARBA" id="ARBA00061603"/>
    </source>
</evidence>
<comment type="caution">
    <text evidence="18">The sequence shown here is derived from an EMBL/GenBank/DDBJ whole genome shotgun (WGS) entry which is preliminary data.</text>
</comment>
<evidence type="ECO:0000256" key="1">
    <source>
        <dbReference type="ARBA" id="ARBA00004123"/>
    </source>
</evidence>
<dbReference type="PANTHER" id="PTHR12955">
    <property type="entry name" value="SARCOMA ANTIGEN NY-SAR-95-RELATED"/>
    <property type="match status" value="1"/>
</dbReference>
<dbReference type="GO" id="GO:0051321">
    <property type="term" value="P:meiotic cell cycle"/>
    <property type="evidence" value="ECO:0007669"/>
    <property type="project" value="UniProtKB-KW"/>
</dbReference>
<evidence type="ECO:0000256" key="5">
    <source>
        <dbReference type="ARBA" id="ARBA00022618"/>
    </source>
</evidence>
<evidence type="ECO:0000256" key="3">
    <source>
        <dbReference type="ARBA" id="ARBA00020501"/>
    </source>
</evidence>
<keyword evidence="7" id="KW-0221">Differentiation</keyword>
<dbReference type="GO" id="GO:0007346">
    <property type="term" value="P:regulation of mitotic cell cycle"/>
    <property type="evidence" value="ECO:0007669"/>
    <property type="project" value="TreeGrafter"/>
</dbReference>
<dbReference type="GO" id="GO:0032039">
    <property type="term" value="C:integrator complex"/>
    <property type="evidence" value="ECO:0007669"/>
    <property type="project" value="TreeGrafter"/>
</dbReference>
<evidence type="ECO:0000256" key="4">
    <source>
        <dbReference type="ARBA" id="ARBA00022490"/>
    </source>
</evidence>
<comment type="subunit">
    <text evidence="16">Belongs to the multiprotein complex Integrator, at least composed of IntS1, IntS2, IntS3, IntS4, omd/IntS5, IntS6, defl/IntS7, IntS8, IntS9, IntS10, IntS11, IntS12, asun/IntS13, IntS14 and IntS15. The core complex associates with protein phosphatase 2A subunits mts/PP2A and Pp2A-29B, to form the Integrator-PP2A (INTAC) complex.</text>
</comment>
<evidence type="ECO:0000256" key="17">
    <source>
        <dbReference type="SAM" id="MobiDB-lite"/>
    </source>
</evidence>
<keyword evidence="5" id="KW-0132">Cell division</keyword>
<keyword evidence="9" id="KW-0175">Coiled coil</keyword>
<comment type="subcellular location">
    <subcellularLocation>
        <location evidence="2">Cytoplasm</location>
        <location evidence="2">Perinuclear region</location>
    </subcellularLocation>
    <subcellularLocation>
        <location evidence="1">Nucleus</location>
    </subcellularLocation>
</comment>
<gene>
    <name evidence="18" type="ORF">QYM36_012667</name>
</gene>
<accession>A0AA88HWF0</accession>
<evidence type="ECO:0000256" key="11">
    <source>
        <dbReference type="ARBA" id="ARBA00023254"/>
    </source>
</evidence>
<dbReference type="GO" id="GO:0048471">
    <property type="term" value="C:perinuclear region of cytoplasm"/>
    <property type="evidence" value="ECO:0007669"/>
    <property type="project" value="UniProtKB-SubCell"/>
</dbReference>
<dbReference type="GO" id="GO:0051301">
    <property type="term" value="P:cell division"/>
    <property type="evidence" value="ECO:0007669"/>
    <property type="project" value="UniProtKB-KW"/>
</dbReference>
<feature type="region of interest" description="Disordered" evidence="17">
    <location>
        <begin position="171"/>
        <end position="198"/>
    </location>
</feature>
<evidence type="ECO:0000256" key="12">
    <source>
        <dbReference type="ARBA" id="ARBA00023306"/>
    </source>
</evidence>
<evidence type="ECO:0000256" key="8">
    <source>
        <dbReference type="ARBA" id="ARBA00022871"/>
    </source>
</evidence>
<dbReference type="EMBL" id="JAVRJZ010000016">
    <property type="protein sequence ID" value="KAK2711592.1"/>
    <property type="molecule type" value="Genomic_DNA"/>
</dbReference>
<dbReference type="GO" id="GO:0007283">
    <property type="term" value="P:spermatogenesis"/>
    <property type="evidence" value="ECO:0007669"/>
    <property type="project" value="UniProtKB-KW"/>
</dbReference>
<evidence type="ECO:0000256" key="7">
    <source>
        <dbReference type="ARBA" id="ARBA00022782"/>
    </source>
</evidence>
<reference evidence="18" key="1">
    <citation type="submission" date="2023-07" db="EMBL/GenBank/DDBJ databases">
        <title>Chromosome-level genome assembly of Artemia franciscana.</title>
        <authorList>
            <person name="Jo E."/>
        </authorList>
    </citation>
    <scope>NUCLEOTIDE SEQUENCE</scope>
    <source>
        <tissue evidence="18">Whole body</tissue>
    </source>
</reference>
<keyword evidence="8" id="KW-0744">Spermatogenesis</keyword>
<dbReference type="PANTHER" id="PTHR12955:SF1">
    <property type="entry name" value="INTEGRATOR COMPLEX SUBUNIT 13"/>
    <property type="match status" value="1"/>
</dbReference>
<evidence type="ECO:0000313" key="19">
    <source>
        <dbReference type="Proteomes" id="UP001187531"/>
    </source>
</evidence>
<evidence type="ECO:0000256" key="2">
    <source>
        <dbReference type="ARBA" id="ARBA00004556"/>
    </source>
</evidence>
<dbReference type="Proteomes" id="UP001187531">
    <property type="component" value="Unassembled WGS sequence"/>
</dbReference>
<keyword evidence="19" id="KW-1185">Reference proteome</keyword>
<keyword evidence="10" id="KW-0539">Nucleus</keyword>
<dbReference type="Pfam" id="PF10221">
    <property type="entry name" value="Mat89Bb"/>
    <property type="match status" value="1"/>
</dbReference>
<feature type="region of interest" description="Disordered" evidence="17">
    <location>
        <begin position="15"/>
        <end position="70"/>
    </location>
</feature>
<dbReference type="GO" id="GO:0051642">
    <property type="term" value="P:centrosome localization"/>
    <property type="evidence" value="ECO:0007669"/>
    <property type="project" value="TreeGrafter"/>
</dbReference>
<evidence type="ECO:0000256" key="10">
    <source>
        <dbReference type="ARBA" id="ARBA00023242"/>
    </source>
</evidence>
<evidence type="ECO:0000256" key="14">
    <source>
        <dbReference type="ARBA" id="ARBA00032585"/>
    </source>
</evidence>
<dbReference type="GO" id="GO:0030154">
    <property type="term" value="P:cell differentiation"/>
    <property type="evidence" value="ECO:0007669"/>
    <property type="project" value="UniProtKB-KW"/>
</dbReference>
<evidence type="ECO:0000313" key="18">
    <source>
        <dbReference type="EMBL" id="KAK2711592.1"/>
    </source>
</evidence>
<sequence length="405" mass="46095">MSEYHIKYNKSDYRNRMSFKAVDSTALEPDEPNSNKNADEKRNPGEVTQLRDEAAVKTSKALSSRKRPVEKMISLGRRAVNKNKRKSPNFGFEKLRASESVKAERISSRFYEESNTGISEIESPTKKRKNCDRAFETSTVSVPLKAKIISTQLQNEFGKCASKMELSRKRHFGERKSNLEETSDKSPSQTVNSEQSKISSLAFEDSNSSVHVKSKCISTRLDGKHYLAACQNIMGIFPNVIVKENLSEEEVNQCKHVIYNFMGMENRGDPLPVSNIISARSKKREEHYKNLFTELEQYLRAHCRSKQHHRVLDCLLECRSLAGEKIDEKGVIRANTDSPVSPPMTKKAFTVTQGDKPISLYDYWLNVIEKKSNRRVEFVGRIKAGGGIAKLYQNLESERNLVSQL</sequence>
<evidence type="ECO:0000256" key="6">
    <source>
        <dbReference type="ARBA" id="ARBA00022776"/>
    </source>
</evidence>
<keyword evidence="11" id="KW-0469">Meiosis</keyword>
<comment type="similarity">
    <text evidence="15">Belongs to the Integrator subunit 13 family.</text>
</comment>
<organism evidence="18 19">
    <name type="scientific">Artemia franciscana</name>
    <name type="common">Brine shrimp</name>
    <name type="synonym">Artemia sanfranciscana</name>
    <dbReference type="NCBI Taxonomy" id="6661"/>
    <lineage>
        <taxon>Eukaryota</taxon>
        <taxon>Metazoa</taxon>
        <taxon>Ecdysozoa</taxon>
        <taxon>Arthropoda</taxon>
        <taxon>Crustacea</taxon>
        <taxon>Branchiopoda</taxon>
        <taxon>Anostraca</taxon>
        <taxon>Artemiidae</taxon>
        <taxon>Artemia</taxon>
    </lineage>
</organism>